<dbReference type="NCBIfam" id="TIGR00275">
    <property type="entry name" value="aminoacetone oxidase family FAD-binding enzyme"/>
    <property type="match status" value="1"/>
</dbReference>
<reference evidence="8 9" key="1">
    <citation type="submission" date="2021-10" db="EMBL/GenBank/DDBJ databases">
        <title>Anaerobic single-cell dispensing facilitates the cultivation of human gut bacteria.</title>
        <authorList>
            <person name="Afrizal A."/>
        </authorList>
    </citation>
    <scope>NUCLEOTIDE SEQUENCE [LARGE SCALE GENOMIC DNA]</scope>
    <source>
        <strain evidence="8 9">CLA-AA-H223</strain>
    </source>
</reference>
<dbReference type="EMBL" id="JAJEQO010000010">
    <property type="protein sequence ID" value="MCC2213420.1"/>
    <property type="molecule type" value="Genomic_DNA"/>
</dbReference>
<evidence type="ECO:0000313" key="9">
    <source>
        <dbReference type="Proteomes" id="UP001199236"/>
    </source>
</evidence>
<dbReference type="SUPFAM" id="SSF160996">
    <property type="entry name" value="HI0933 insert domain-like"/>
    <property type="match status" value="1"/>
</dbReference>
<keyword evidence="5" id="KW-0732">Signal</keyword>
<dbReference type="RefSeq" id="WP_227622643.1">
    <property type="nucleotide sequence ID" value="NZ_JAJEQO010000010.1"/>
</dbReference>
<dbReference type="InterPro" id="IPR004792">
    <property type="entry name" value="BaiN-like"/>
</dbReference>
<proteinExistence type="predicted"/>
<keyword evidence="3" id="KW-0274">FAD</keyword>
<dbReference type="PANTHER" id="PTHR42887">
    <property type="entry name" value="OS12G0638800 PROTEIN"/>
    <property type="match status" value="1"/>
</dbReference>
<keyword evidence="9" id="KW-1185">Reference proteome</keyword>
<evidence type="ECO:0000256" key="4">
    <source>
        <dbReference type="SAM" id="MobiDB-lite"/>
    </source>
</evidence>
<dbReference type="InterPro" id="IPR036188">
    <property type="entry name" value="FAD/NAD-bd_sf"/>
</dbReference>
<dbReference type="InterPro" id="IPR055178">
    <property type="entry name" value="RsdA/BaiN/AoA(So)-like_dom"/>
</dbReference>
<dbReference type="PANTHER" id="PTHR42887:SF2">
    <property type="entry name" value="OS12G0638800 PROTEIN"/>
    <property type="match status" value="1"/>
</dbReference>
<feature type="signal peptide" evidence="5">
    <location>
        <begin position="1"/>
        <end position="19"/>
    </location>
</feature>
<dbReference type="Proteomes" id="UP001199236">
    <property type="component" value="Unassembled WGS sequence"/>
</dbReference>
<name>A0ABS8FFV5_9FIRM</name>
<dbReference type="Gene3D" id="3.50.50.60">
    <property type="entry name" value="FAD/NAD(P)-binding domain"/>
    <property type="match status" value="1"/>
</dbReference>
<dbReference type="Pfam" id="PF22780">
    <property type="entry name" value="HI0933_like_1st"/>
    <property type="match status" value="1"/>
</dbReference>
<comment type="caution">
    <text evidence="8">The sequence shown here is derived from an EMBL/GenBank/DDBJ whole genome shotgun (WGS) entry which is preliminary data.</text>
</comment>
<dbReference type="InterPro" id="IPR057661">
    <property type="entry name" value="RsdA/BaiN/AoA(So)_Rossmann"/>
</dbReference>
<evidence type="ECO:0000256" key="3">
    <source>
        <dbReference type="ARBA" id="ARBA00022827"/>
    </source>
</evidence>
<evidence type="ECO:0000256" key="5">
    <source>
        <dbReference type="SAM" id="SignalP"/>
    </source>
</evidence>
<feature type="region of interest" description="Disordered" evidence="4">
    <location>
        <begin position="141"/>
        <end position="161"/>
    </location>
</feature>
<feature type="domain" description="RsdA/BaiN/AoA(So)-like insert" evidence="7">
    <location>
        <begin position="214"/>
        <end position="373"/>
    </location>
</feature>
<evidence type="ECO:0000256" key="2">
    <source>
        <dbReference type="ARBA" id="ARBA00022630"/>
    </source>
</evidence>
<comment type="cofactor">
    <cofactor evidence="1">
        <name>FAD</name>
        <dbReference type="ChEBI" id="CHEBI:57692"/>
    </cofactor>
</comment>
<dbReference type="Gene3D" id="2.40.30.10">
    <property type="entry name" value="Translation factors"/>
    <property type="match status" value="1"/>
</dbReference>
<dbReference type="InterPro" id="IPR023166">
    <property type="entry name" value="BaiN-like_dom_sf"/>
</dbReference>
<evidence type="ECO:0000259" key="7">
    <source>
        <dbReference type="Pfam" id="PF22780"/>
    </source>
</evidence>
<dbReference type="Gene3D" id="1.10.8.260">
    <property type="entry name" value="HI0933 insert domain-like"/>
    <property type="match status" value="1"/>
</dbReference>
<evidence type="ECO:0000259" key="6">
    <source>
        <dbReference type="Pfam" id="PF03486"/>
    </source>
</evidence>
<sequence>MAKVLIVGAGAAGLMAAGAAVRQGHQVTVLEHTDKPGQKILVTGKGRCNVTNDCTAEEFLHHVRTNPRFLFSSLGAFPPARTMELFESLGVELKVERGRRVFPVSDKAEEIRQALLRYAQDAEIVYDGAKKLLLEELPPEPEAAPAVPENPRHPKKKKAGPALRCVGVRGTSGKEYRADAVLVATGGVSYPTTGSTGDGYRLAQQAGHTLVEPVPSLVSLVSHDPDCKKMMGLALKNVTLTLFEDGRDIFEEQGEMLFTHFGISGPLTLSASSHLGDMKKHKYHAEIDLKPALSEEQLYDRITRDFALLANHAAQGALVKLLPASMQPVMVARWGIDPATKANQITREQKRELVRLMKHWNVPIDARGDLAHAVITSGGVSVREVDPRTMQSKKALGLYFAGEVLDVDAYTGGYNLQIAFCTAQSFARNLDETSQSSALRLMPAPLVGEPLALRKVYTDR</sequence>
<gene>
    <name evidence="8" type="ORF">LKD34_07930</name>
</gene>
<keyword evidence="2" id="KW-0285">Flavoprotein</keyword>
<dbReference type="Pfam" id="PF03486">
    <property type="entry name" value="HI0933_like"/>
    <property type="match status" value="2"/>
</dbReference>
<feature type="domain" description="RsdA/BaiN/AoA(So)-like Rossmann fold-like" evidence="6">
    <location>
        <begin position="3"/>
        <end position="126"/>
    </location>
</feature>
<evidence type="ECO:0000313" key="8">
    <source>
        <dbReference type="EMBL" id="MCC2213420.1"/>
    </source>
</evidence>
<accession>A0ABS8FFV5</accession>
<evidence type="ECO:0000256" key="1">
    <source>
        <dbReference type="ARBA" id="ARBA00001974"/>
    </source>
</evidence>
<feature type="chain" id="PRO_5045487732" evidence="5">
    <location>
        <begin position="20"/>
        <end position="460"/>
    </location>
</feature>
<organism evidence="8 9">
    <name type="scientific">Faecalibacterium hominis</name>
    <name type="common">ex Afrizal et al. 2022</name>
    <dbReference type="NCBI Taxonomy" id="2881265"/>
    <lineage>
        <taxon>Bacteria</taxon>
        <taxon>Bacillati</taxon>
        <taxon>Bacillota</taxon>
        <taxon>Clostridia</taxon>
        <taxon>Eubacteriales</taxon>
        <taxon>Oscillospiraceae</taxon>
        <taxon>Faecalibacterium</taxon>
    </lineage>
</organism>
<dbReference type="SUPFAM" id="SSF51905">
    <property type="entry name" value="FAD/NAD(P)-binding domain"/>
    <property type="match status" value="1"/>
</dbReference>
<feature type="domain" description="RsdA/BaiN/AoA(So)-like Rossmann fold-like" evidence="6">
    <location>
        <begin position="170"/>
        <end position="426"/>
    </location>
</feature>
<protein>
    <submittedName>
        <fullName evidence="8">NAD(P)/FAD-dependent oxidoreductase</fullName>
    </submittedName>
</protein>